<feature type="topological domain" description="Periplasmic" evidence="14">
    <location>
        <begin position="29"/>
        <end position="46"/>
    </location>
</feature>
<keyword evidence="11 14" id="KW-1015">Disulfide bond</keyword>
<keyword evidence="17" id="KW-1185">Reference proteome</keyword>
<evidence type="ECO:0000256" key="5">
    <source>
        <dbReference type="ARBA" id="ARBA00022519"/>
    </source>
</evidence>
<sequence length="170" mass="18654">MLYAFSRSPMAWALLTLGSSVLLAIALFFQYGQGMAPCVMCVYQRAALLGVMLAAGVGWLAPRHKVFSNLALLGWLTAAGKGWLLAKEHVGYQFNPSPFTQCSSIAEFPAWLPLDTWLPLVFHPSGDCADASWIWMGLSMPQWLMWIFAGLTALAGLFIVVRVTGKSRKL</sequence>
<keyword evidence="10 14" id="KW-0472">Membrane</keyword>
<comment type="caution">
    <text evidence="16">The sequence shown here is derived from an EMBL/GenBank/DDBJ whole genome shotgun (WGS) entry which is preliminary data.</text>
</comment>
<evidence type="ECO:0000256" key="6">
    <source>
        <dbReference type="ARBA" id="ARBA00022692"/>
    </source>
</evidence>
<evidence type="ECO:0000256" key="10">
    <source>
        <dbReference type="ARBA" id="ARBA00023136"/>
    </source>
</evidence>
<comment type="caution">
    <text evidence="14">Lacks conserved residue(s) required for the propagation of feature annotation.</text>
</comment>
<dbReference type="Proteomes" id="UP000646152">
    <property type="component" value="Unassembled WGS sequence"/>
</dbReference>
<dbReference type="InterPro" id="IPR023380">
    <property type="entry name" value="DsbB-like_sf"/>
</dbReference>
<dbReference type="InterPro" id="IPR003752">
    <property type="entry name" value="DiS_bond_form_DsbB/BdbC"/>
</dbReference>
<keyword evidence="13 14" id="KW-0676">Redox-active center</keyword>
<keyword evidence="8 14" id="KW-1133">Transmembrane helix</keyword>
<gene>
    <name evidence="14 16" type="primary">dsbB</name>
    <name evidence="16" type="ORF">GCM10011502_08330</name>
</gene>
<evidence type="ECO:0000313" key="17">
    <source>
        <dbReference type="Proteomes" id="UP000646152"/>
    </source>
</evidence>
<evidence type="ECO:0000256" key="14">
    <source>
        <dbReference type="HAMAP-Rule" id="MF_00286"/>
    </source>
</evidence>
<feature type="transmembrane region" description="Helical" evidence="15">
    <location>
        <begin position="12"/>
        <end position="31"/>
    </location>
</feature>
<feature type="disulfide bond" description="Redox-active" evidence="14">
    <location>
        <begin position="38"/>
        <end position="41"/>
    </location>
</feature>
<keyword evidence="12 14" id="KW-0143">Chaperone</keyword>
<keyword evidence="3 14" id="KW-0813">Transport</keyword>
<dbReference type="PANTHER" id="PTHR36570:SF2">
    <property type="entry name" value="DISULFIDE BOND FORMATION PROTEIN B"/>
    <property type="match status" value="1"/>
</dbReference>
<evidence type="ECO:0000256" key="7">
    <source>
        <dbReference type="ARBA" id="ARBA00022982"/>
    </source>
</evidence>
<comment type="similarity">
    <text evidence="2 14">Belongs to the DsbB family.</text>
</comment>
<evidence type="ECO:0000256" key="8">
    <source>
        <dbReference type="ARBA" id="ARBA00022989"/>
    </source>
</evidence>
<keyword evidence="6 14" id="KW-0812">Transmembrane</keyword>
<feature type="transmembrane region" description="Helical" evidence="15">
    <location>
        <begin position="43"/>
        <end position="61"/>
    </location>
</feature>
<organism evidence="16 17">
    <name type="scientific">Oceanisphaera marina</name>
    <dbReference type="NCBI Taxonomy" id="2017550"/>
    <lineage>
        <taxon>Bacteria</taxon>
        <taxon>Pseudomonadati</taxon>
        <taxon>Pseudomonadota</taxon>
        <taxon>Gammaproteobacteria</taxon>
        <taxon>Aeromonadales</taxon>
        <taxon>Aeromonadaceae</taxon>
        <taxon>Oceanisphaera</taxon>
    </lineage>
</organism>
<evidence type="ECO:0000256" key="2">
    <source>
        <dbReference type="ARBA" id="ARBA00008823"/>
    </source>
</evidence>
<feature type="disulfide bond" description="Redox-active" evidence="14">
    <location>
        <begin position="102"/>
        <end position="128"/>
    </location>
</feature>
<comment type="subcellular location">
    <subcellularLocation>
        <location evidence="1">Cell inner membrane</location>
        <topology evidence="1">Multi-pass membrane protein</topology>
    </subcellularLocation>
    <subcellularLocation>
        <location evidence="14">Cell membrane</location>
        <topology evidence="14">Multi-pass membrane protein</topology>
    </subcellularLocation>
</comment>
<keyword evidence="5" id="KW-0997">Cell inner membrane</keyword>
<evidence type="ECO:0000256" key="1">
    <source>
        <dbReference type="ARBA" id="ARBA00004429"/>
    </source>
</evidence>
<feature type="topological domain" description="Cytoplasmic" evidence="14">
    <location>
        <begin position="162"/>
        <end position="170"/>
    </location>
</feature>
<evidence type="ECO:0000256" key="9">
    <source>
        <dbReference type="ARBA" id="ARBA00023002"/>
    </source>
</evidence>
<reference evidence="17" key="1">
    <citation type="journal article" date="2019" name="Int. J. Syst. Evol. Microbiol.">
        <title>The Global Catalogue of Microorganisms (GCM) 10K type strain sequencing project: providing services to taxonomists for standard genome sequencing and annotation.</title>
        <authorList>
            <consortium name="The Broad Institute Genomics Platform"/>
            <consortium name="The Broad Institute Genome Sequencing Center for Infectious Disease"/>
            <person name="Wu L."/>
            <person name="Ma J."/>
        </authorList>
    </citation>
    <scope>NUCLEOTIDE SEQUENCE [LARGE SCALE GENOMIC DNA]</scope>
    <source>
        <strain evidence="17">CGMCC 1.15923</strain>
    </source>
</reference>
<dbReference type="SUPFAM" id="SSF158442">
    <property type="entry name" value="DsbB-like"/>
    <property type="match status" value="1"/>
</dbReference>
<feature type="transmembrane region" description="Helical" evidence="15">
    <location>
        <begin position="143"/>
        <end position="161"/>
    </location>
</feature>
<proteinExistence type="inferred from homology"/>
<dbReference type="HAMAP" id="MF_00286">
    <property type="entry name" value="DsbB"/>
    <property type="match status" value="1"/>
</dbReference>
<feature type="topological domain" description="Periplasmic" evidence="14">
    <location>
        <begin position="88"/>
        <end position="142"/>
    </location>
</feature>
<keyword evidence="7 14" id="KW-0249">Electron transport</keyword>
<comment type="function">
    <text evidence="14">Required for disulfide bond formation in some periplasmic proteins. Acts by oxidizing the DsbA protein.</text>
</comment>
<keyword evidence="4 14" id="KW-1003">Cell membrane</keyword>
<evidence type="ECO:0000256" key="13">
    <source>
        <dbReference type="ARBA" id="ARBA00023284"/>
    </source>
</evidence>
<evidence type="ECO:0000256" key="3">
    <source>
        <dbReference type="ARBA" id="ARBA00022448"/>
    </source>
</evidence>
<dbReference type="Gene3D" id="1.20.1550.10">
    <property type="entry name" value="DsbB-like"/>
    <property type="match status" value="1"/>
</dbReference>
<evidence type="ECO:0000256" key="4">
    <source>
        <dbReference type="ARBA" id="ARBA00022475"/>
    </source>
</evidence>
<evidence type="ECO:0000256" key="11">
    <source>
        <dbReference type="ARBA" id="ARBA00023157"/>
    </source>
</evidence>
<evidence type="ECO:0000313" key="16">
    <source>
        <dbReference type="EMBL" id="GGB37461.1"/>
    </source>
</evidence>
<name>A0ABQ1IEK1_9GAMM</name>
<dbReference type="InterPro" id="IPR050183">
    <property type="entry name" value="DsbB"/>
</dbReference>
<dbReference type="RefSeq" id="WP_188628841.1">
    <property type="nucleotide sequence ID" value="NZ_BMKE01000005.1"/>
</dbReference>
<dbReference type="EMBL" id="BMKE01000005">
    <property type="protein sequence ID" value="GGB37461.1"/>
    <property type="molecule type" value="Genomic_DNA"/>
</dbReference>
<dbReference type="Pfam" id="PF02600">
    <property type="entry name" value="DsbB"/>
    <property type="match status" value="1"/>
</dbReference>
<evidence type="ECO:0000256" key="12">
    <source>
        <dbReference type="ARBA" id="ARBA00023186"/>
    </source>
</evidence>
<feature type="topological domain" description="Cytoplasmic" evidence="14">
    <location>
        <begin position="1"/>
        <end position="11"/>
    </location>
</feature>
<keyword evidence="9 14" id="KW-0560">Oxidoreductase</keyword>
<dbReference type="InterPro" id="IPR022920">
    <property type="entry name" value="Disulphide_bond_form_DsbB"/>
</dbReference>
<dbReference type="PANTHER" id="PTHR36570">
    <property type="entry name" value="DISULFIDE BOND FORMATION PROTEIN B"/>
    <property type="match status" value="1"/>
</dbReference>
<accession>A0ABQ1IEK1</accession>
<evidence type="ECO:0000256" key="15">
    <source>
        <dbReference type="SAM" id="Phobius"/>
    </source>
</evidence>
<protein>
    <recommendedName>
        <fullName evidence="14">Disulfide bond formation protein B</fullName>
    </recommendedName>
    <alternativeName>
        <fullName evidence="14">Disulfide oxidoreductase</fullName>
    </alternativeName>
</protein>
<dbReference type="NCBIfam" id="NF002485">
    <property type="entry name" value="PRK01749.1"/>
    <property type="match status" value="1"/>
</dbReference>